<evidence type="ECO:0000313" key="1">
    <source>
        <dbReference type="EMBL" id="KAG5977374.1"/>
    </source>
</evidence>
<dbReference type="AlphaFoldDB" id="A0A9P7N1D2"/>
<dbReference type="EMBL" id="SRPS01000009">
    <property type="protein sequence ID" value="KAG5977374.1"/>
    <property type="molecule type" value="Genomic_DNA"/>
</dbReference>
<gene>
    <name evidence="1" type="ORF">E4U56_008202</name>
</gene>
<dbReference type="OrthoDB" id="4961280at2759"/>
<sequence length="124" mass="14611">MPGQEGKQCSSLVLYVSFEILNVETSRVVLTLDCRTEQDRDAVVDVPDTDGSWQSTRPRRSLYVKYLERDVEYEATTLFTFLTRHNTNRPQPQRLADEVRDRILRYVPRYRSDPEHPTYSDIEI</sequence>
<dbReference type="Proteomes" id="UP000784919">
    <property type="component" value="Unassembled WGS sequence"/>
</dbReference>
<accession>A0A9P7N1D2</accession>
<reference evidence="1" key="1">
    <citation type="journal article" date="2020" name="bioRxiv">
        <title>Whole genome comparisons of ergot fungi reveals the divergence and evolution of species within the genus Claviceps are the result of varying mechanisms driving genome evolution and host range expansion.</title>
        <authorList>
            <person name="Wyka S.A."/>
            <person name="Mondo S.J."/>
            <person name="Liu M."/>
            <person name="Dettman J."/>
            <person name="Nalam V."/>
            <person name="Broders K.D."/>
        </authorList>
    </citation>
    <scope>NUCLEOTIDE SEQUENCE</scope>
    <source>
        <strain evidence="1">CCC 1102</strain>
    </source>
</reference>
<comment type="caution">
    <text evidence="1">The sequence shown here is derived from an EMBL/GenBank/DDBJ whole genome shotgun (WGS) entry which is preliminary data.</text>
</comment>
<evidence type="ECO:0000313" key="2">
    <source>
        <dbReference type="Proteomes" id="UP000784919"/>
    </source>
</evidence>
<organism evidence="1 2">
    <name type="scientific">Claviceps arundinis</name>
    <dbReference type="NCBI Taxonomy" id="1623583"/>
    <lineage>
        <taxon>Eukaryota</taxon>
        <taxon>Fungi</taxon>
        <taxon>Dikarya</taxon>
        <taxon>Ascomycota</taxon>
        <taxon>Pezizomycotina</taxon>
        <taxon>Sordariomycetes</taxon>
        <taxon>Hypocreomycetidae</taxon>
        <taxon>Hypocreales</taxon>
        <taxon>Clavicipitaceae</taxon>
        <taxon>Claviceps</taxon>
    </lineage>
</organism>
<name>A0A9P7N1D2_9HYPO</name>
<proteinExistence type="predicted"/>
<protein>
    <submittedName>
        <fullName evidence="1">Uncharacterized protein</fullName>
    </submittedName>
</protein>